<evidence type="ECO:0000313" key="4">
    <source>
        <dbReference type="Proteomes" id="UP000756860"/>
    </source>
</evidence>
<keyword evidence="4" id="KW-1185">Reference proteome</keyword>
<gene>
    <name evidence="3" type="ORF">KI810_11430</name>
</gene>
<feature type="transmembrane region" description="Helical" evidence="2">
    <location>
        <begin position="271"/>
        <end position="290"/>
    </location>
</feature>
<dbReference type="Proteomes" id="UP000756860">
    <property type="component" value="Unassembled WGS sequence"/>
</dbReference>
<keyword evidence="2" id="KW-1133">Transmembrane helix</keyword>
<proteinExistence type="predicted"/>
<feature type="region of interest" description="Disordered" evidence="1">
    <location>
        <begin position="236"/>
        <end position="264"/>
    </location>
</feature>
<organism evidence="3 4">
    <name type="scientific">Geomobilimonas luticola</name>
    <dbReference type="NCBI Taxonomy" id="1114878"/>
    <lineage>
        <taxon>Bacteria</taxon>
        <taxon>Pseudomonadati</taxon>
        <taxon>Thermodesulfobacteriota</taxon>
        <taxon>Desulfuromonadia</taxon>
        <taxon>Geobacterales</taxon>
        <taxon>Geobacteraceae</taxon>
        <taxon>Geomobilimonas</taxon>
    </lineage>
</organism>
<evidence type="ECO:0000313" key="3">
    <source>
        <dbReference type="EMBL" id="MBT0653669.1"/>
    </source>
</evidence>
<reference evidence="3 4" key="1">
    <citation type="submission" date="2021-05" db="EMBL/GenBank/DDBJ databases">
        <title>The draft genome of Geobacter luticola JCM 17780.</title>
        <authorList>
            <person name="Xu Z."/>
            <person name="Masuda Y."/>
            <person name="Itoh H."/>
            <person name="Senoo K."/>
        </authorList>
    </citation>
    <scope>NUCLEOTIDE SEQUENCE [LARGE SCALE GENOMIC DNA]</scope>
    <source>
        <strain evidence="3 4">JCM 17780</strain>
    </source>
</reference>
<keyword evidence="2" id="KW-0812">Transmembrane</keyword>
<dbReference type="RefSeq" id="WP_214175664.1">
    <property type="nucleotide sequence ID" value="NZ_JAHCVK010000004.1"/>
</dbReference>
<name>A0ABS5SGN3_9BACT</name>
<keyword evidence="2" id="KW-0472">Membrane</keyword>
<protein>
    <submittedName>
        <fullName evidence="3">Uncharacterized protein</fullName>
    </submittedName>
</protein>
<sequence>MFNILLITTDQRAMALVEQFKSQPQIRVDVVSDFDQGMKDIFDKRPQLVFIQGEIDGVSGETVARHIKGLLREQAPRLVLLRETLQVRLGAKSCYDGSVDLFLDGDDIQKAVRTQMESIPGFTWQDLLPDQGPVVPVMSTSDQYAAALAAATAESAGSFSAMPPHASSPQTDGFPREPRDFPDVQQPVPPPATGQEPQSSPATEPLISPLREKAISPSVTPPEPVFNVEMQPPQPISAAGGTRKPGEFRGTLPPLPNKSNGRKPQRRPWRYVIALLAVLAVCAFVYLYLLSLPRNASVTRDVGPVSPAGQQSPTASAPERILASIPRDRPDAGYAAAHPGWERFTDDTMDFRVFRESGAVKAIQIIALRKGALSDAYVAERIHEASGNRAYQVGFRADKDGFLVEKGSAKGNIELAIYRKRPSGEIRALVIAFP</sequence>
<feature type="region of interest" description="Disordered" evidence="1">
    <location>
        <begin position="158"/>
        <end position="204"/>
    </location>
</feature>
<evidence type="ECO:0000256" key="1">
    <source>
        <dbReference type="SAM" id="MobiDB-lite"/>
    </source>
</evidence>
<dbReference type="EMBL" id="JAHCVK010000004">
    <property type="protein sequence ID" value="MBT0653669.1"/>
    <property type="molecule type" value="Genomic_DNA"/>
</dbReference>
<evidence type="ECO:0000256" key="2">
    <source>
        <dbReference type="SAM" id="Phobius"/>
    </source>
</evidence>
<accession>A0ABS5SGN3</accession>
<comment type="caution">
    <text evidence="3">The sequence shown here is derived from an EMBL/GenBank/DDBJ whole genome shotgun (WGS) entry which is preliminary data.</text>
</comment>